<dbReference type="SUPFAM" id="SSF57903">
    <property type="entry name" value="FYVE/PHD zinc finger"/>
    <property type="match status" value="1"/>
</dbReference>
<dbReference type="EMBL" id="JAPUFD010000012">
    <property type="protein sequence ID" value="MDI1490654.1"/>
    <property type="molecule type" value="Genomic_DNA"/>
</dbReference>
<reference evidence="8" key="1">
    <citation type="journal article" date="2023" name="Genome Biol. Evol.">
        <title>First Whole Genome Sequence and Flow Cytometry Genome Size Data for the Lichen-Forming Fungus Ramalina farinacea (Ascomycota).</title>
        <authorList>
            <person name="Llewellyn T."/>
            <person name="Mian S."/>
            <person name="Hill R."/>
            <person name="Leitch I.J."/>
            <person name="Gaya E."/>
        </authorList>
    </citation>
    <scope>NUCLEOTIDE SEQUENCE</scope>
    <source>
        <strain evidence="8">LIQ254RAFAR</strain>
    </source>
</reference>
<gene>
    <name evidence="8" type="ORF">OHK93_001858</name>
</gene>
<protein>
    <recommendedName>
        <fullName evidence="7">PHD-type domain-containing protein</fullName>
    </recommendedName>
</protein>
<dbReference type="GO" id="GO:0006355">
    <property type="term" value="P:regulation of DNA-templated transcription"/>
    <property type="evidence" value="ECO:0007669"/>
    <property type="project" value="InterPro"/>
</dbReference>
<evidence type="ECO:0000256" key="1">
    <source>
        <dbReference type="ARBA" id="ARBA00022723"/>
    </source>
</evidence>
<feature type="region of interest" description="Disordered" evidence="6">
    <location>
        <begin position="316"/>
        <end position="344"/>
    </location>
</feature>
<evidence type="ECO:0000256" key="5">
    <source>
        <dbReference type="SAM" id="Coils"/>
    </source>
</evidence>
<dbReference type="Pfam" id="PF00628">
    <property type="entry name" value="PHD"/>
    <property type="match status" value="1"/>
</dbReference>
<feature type="region of interest" description="Disordered" evidence="6">
    <location>
        <begin position="186"/>
        <end position="252"/>
    </location>
</feature>
<dbReference type="PANTHER" id="PTHR14296:SF3">
    <property type="entry name" value="DIKAR, ISOFORM F"/>
    <property type="match status" value="1"/>
</dbReference>
<evidence type="ECO:0000313" key="8">
    <source>
        <dbReference type="EMBL" id="MDI1490654.1"/>
    </source>
</evidence>
<feature type="compositionally biased region" description="Polar residues" evidence="6">
    <location>
        <begin position="558"/>
        <end position="577"/>
    </location>
</feature>
<feature type="region of interest" description="Disordered" evidence="6">
    <location>
        <begin position="501"/>
        <end position="933"/>
    </location>
</feature>
<feature type="compositionally biased region" description="Polar residues" evidence="6">
    <location>
        <begin position="749"/>
        <end position="783"/>
    </location>
</feature>
<dbReference type="PANTHER" id="PTHR14296">
    <property type="entry name" value="REMODELING AND SPACING FACTOR 1"/>
    <property type="match status" value="1"/>
</dbReference>
<evidence type="ECO:0000256" key="2">
    <source>
        <dbReference type="ARBA" id="ARBA00022771"/>
    </source>
</evidence>
<dbReference type="Proteomes" id="UP001161017">
    <property type="component" value="Unassembled WGS sequence"/>
</dbReference>
<evidence type="ECO:0000313" key="9">
    <source>
        <dbReference type="Proteomes" id="UP001161017"/>
    </source>
</evidence>
<dbReference type="AlphaFoldDB" id="A0AA43QSB6"/>
<feature type="compositionally biased region" description="Polar residues" evidence="6">
    <location>
        <begin position="599"/>
        <end position="635"/>
    </location>
</feature>
<name>A0AA43QSB6_9LECA</name>
<feature type="compositionally biased region" description="Polar residues" evidence="6">
    <location>
        <begin position="856"/>
        <end position="877"/>
    </location>
</feature>
<evidence type="ECO:0000256" key="3">
    <source>
        <dbReference type="ARBA" id="ARBA00022833"/>
    </source>
</evidence>
<feature type="compositionally biased region" description="Polar residues" evidence="6">
    <location>
        <begin position="643"/>
        <end position="675"/>
    </location>
</feature>
<feature type="compositionally biased region" description="Polar residues" evidence="6">
    <location>
        <begin position="798"/>
        <end position="821"/>
    </location>
</feature>
<feature type="compositionally biased region" description="Basic residues" evidence="6">
    <location>
        <begin position="200"/>
        <end position="218"/>
    </location>
</feature>
<dbReference type="InterPro" id="IPR001965">
    <property type="entry name" value="Znf_PHD"/>
</dbReference>
<feature type="compositionally biased region" description="Basic and acidic residues" evidence="6">
    <location>
        <begin position="326"/>
        <end position="344"/>
    </location>
</feature>
<accession>A0AA43QSB6</accession>
<feature type="compositionally biased region" description="Pro residues" evidence="6">
    <location>
        <begin position="696"/>
        <end position="706"/>
    </location>
</feature>
<keyword evidence="1" id="KW-0479">Metal-binding</keyword>
<comment type="caution">
    <text evidence="8">The sequence shown here is derived from an EMBL/GenBank/DDBJ whole genome shotgun (WGS) entry which is preliminary data.</text>
</comment>
<dbReference type="InterPro" id="IPR013083">
    <property type="entry name" value="Znf_RING/FYVE/PHD"/>
</dbReference>
<dbReference type="Gene3D" id="3.30.40.10">
    <property type="entry name" value="Zinc/RING finger domain, C3HC4 (zinc finger)"/>
    <property type="match status" value="1"/>
</dbReference>
<dbReference type="PROSITE" id="PS50016">
    <property type="entry name" value="ZF_PHD_2"/>
    <property type="match status" value="1"/>
</dbReference>
<organism evidence="8 9">
    <name type="scientific">Ramalina farinacea</name>
    <dbReference type="NCBI Taxonomy" id="258253"/>
    <lineage>
        <taxon>Eukaryota</taxon>
        <taxon>Fungi</taxon>
        <taxon>Dikarya</taxon>
        <taxon>Ascomycota</taxon>
        <taxon>Pezizomycotina</taxon>
        <taxon>Lecanoromycetes</taxon>
        <taxon>OSLEUM clade</taxon>
        <taxon>Lecanoromycetidae</taxon>
        <taxon>Lecanorales</taxon>
        <taxon>Lecanorineae</taxon>
        <taxon>Ramalinaceae</taxon>
        <taxon>Ramalina</taxon>
    </lineage>
</organism>
<evidence type="ECO:0000256" key="6">
    <source>
        <dbReference type="SAM" id="MobiDB-lite"/>
    </source>
</evidence>
<feature type="domain" description="PHD-type" evidence="7">
    <location>
        <begin position="437"/>
        <end position="493"/>
    </location>
</feature>
<feature type="coiled-coil region" evidence="5">
    <location>
        <begin position="390"/>
        <end position="433"/>
    </location>
</feature>
<dbReference type="InterPro" id="IPR019787">
    <property type="entry name" value="Znf_PHD-finger"/>
</dbReference>
<sequence>MAPRKRAHEEIEESEPAEPSFLDKLRNTWELANLMQYIYLFGRAVKIDENLDIEDLERECCKPEPSTVLSDIGLALLKYVSSHRGLTPDIFDEYTRRQYLAKAPQRNPFGDEEDPKKFAEFDVFLKLRILVQLSQWTLNNADRIREKMEERGEMEQSVAWRMNEIGYDRQDRYYFVLDDNRLYRRTEAPLPSPPAVKPKANSKKAKAAARAAKRRRTREHRESSNDAEIDTPQPEASVEGDQDSSPDTGFGGRKWECVAINLRQYQDFLESIQKSRDADEKELYKRITEEVMPVIESAEASQMRRKQKQERELMNMQKLTGAKRSSRLEEKTERDRQEREAREAEIKKKADLFEAQAFERRQAKMEQDRESRMMTREQRLKEREVKRILHEEELARMSEEEKKVDNGEARLSERHLKAEIMKKKEELAALQQEDEWTFDCAKCGQHGTNWDDGTHSVACEKCSVWQHSACLGISKEEAEKDDFHFVCQDCKRREEDALKPKIPSLKFRVNASTSPPDQKPKVPPTASKPKKRKPDEPPRPRGRPKKVKPTDTPDAANPAQTLQGRNAMQNGMHNTFMNGIPRPTDLGSSVQQPAPYYSGQPQSSSLSPTKATGLSNGYGSNHQSNHHPQAPNQSFQPPPFVTSAYQQNSHYHPQGSHSPSQGGYRPTSSTHQGLQLQHGPAWSARYVPPAQAQAPPHSPFGPPPASQNPFASAGGEQRPPSSHRPNSSQHSHNQFSSPLQNAPALSPPQYKTPTSSFEARPPSSSATPQVNGYATSNIANQQPVGPPSQSPMKLASPPMTSSRQLSNPMPSSSPVANQPSLLPTAAMSPGYSPVKHDSPHPQGNSFGLGLELSVTAKLTASPHQQKPVTLDGSTSLPSVAKLAPNPIPASQNSGELDGSASVPPEAKSAQIPSLQKPLGFDGPVLENGNAHEG</sequence>
<dbReference type="PROSITE" id="PS01359">
    <property type="entry name" value="ZF_PHD_1"/>
    <property type="match status" value="1"/>
</dbReference>
<keyword evidence="9" id="KW-1185">Reference proteome</keyword>
<keyword evidence="5" id="KW-0175">Coiled coil</keyword>
<evidence type="ECO:0000256" key="4">
    <source>
        <dbReference type="PROSITE-ProRule" id="PRU00146"/>
    </source>
</evidence>
<dbReference type="InterPro" id="IPR011011">
    <property type="entry name" value="Znf_FYVE_PHD"/>
</dbReference>
<keyword evidence="3" id="KW-0862">Zinc</keyword>
<dbReference type="GO" id="GO:0031213">
    <property type="term" value="C:RSF complex"/>
    <property type="evidence" value="ECO:0007669"/>
    <property type="project" value="InterPro"/>
</dbReference>
<dbReference type="InterPro" id="IPR019786">
    <property type="entry name" value="Zinc_finger_PHD-type_CS"/>
</dbReference>
<keyword evidence="2 4" id="KW-0863">Zinc-finger</keyword>
<feature type="compositionally biased region" description="Low complexity" evidence="6">
    <location>
        <begin position="725"/>
        <end position="738"/>
    </location>
</feature>
<dbReference type="InterPro" id="IPR028938">
    <property type="entry name" value="Rsf1-like"/>
</dbReference>
<proteinExistence type="predicted"/>
<dbReference type="GO" id="GO:0008270">
    <property type="term" value="F:zinc ion binding"/>
    <property type="evidence" value="ECO:0007669"/>
    <property type="project" value="UniProtKB-KW"/>
</dbReference>
<evidence type="ECO:0000259" key="7">
    <source>
        <dbReference type="PROSITE" id="PS50016"/>
    </source>
</evidence>
<dbReference type="SMART" id="SM00249">
    <property type="entry name" value="PHD"/>
    <property type="match status" value="1"/>
</dbReference>